<evidence type="ECO:0000256" key="2">
    <source>
        <dbReference type="SAM" id="Phobius"/>
    </source>
</evidence>
<keyword evidence="2" id="KW-0812">Transmembrane</keyword>
<protein>
    <submittedName>
        <fullName evidence="3">Uncharacterized protein</fullName>
    </submittedName>
</protein>
<accession>A0A1B3SKT2</accession>
<dbReference type="STRING" id="216938.SHELI_v1c05740"/>
<keyword evidence="1" id="KW-0175">Coiled coil</keyword>
<evidence type="ECO:0000313" key="4">
    <source>
        <dbReference type="Proteomes" id="UP000094378"/>
    </source>
</evidence>
<dbReference type="OrthoDB" id="389706at2"/>
<sequence length="94" mass="11760">MFEQYKDMSKEEMKKVKINLENEVLEQNKLEKKLEKKLKKNLFWWYFLPIFGLFVYNSMYYKRRDKTKLGQEYKSLKEKTTMLELEIKYIEARL</sequence>
<reference evidence="3 4" key="1">
    <citation type="submission" date="2016-08" db="EMBL/GenBank/DDBJ databases">
        <title>Complete genome sequence of Spiroplasma helicoides TABS-2 (DSM 22551).</title>
        <authorList>
            <person name="Shen W.-Y."/>
            <person name="Lo W.-S."/>
            <person name="Lai Y.-C."/>
            <person name="Kuo C.-H."/>
        </authorList>
    </citation>
    <scope>NUCLEOTIDE SEQUENCE [LARGE SCALE GENOMIC DNA]</scope>
    <source>
        <strain evidence="3 4">TABS-2</strain>
    </source>
</reference>
<keyword evidence="4" id="KW-1185">Reference proteome</keyword>
<feature type="coiled-coil region" evidence="1">
    <location>
        <begin position="8"/>
        <end position="40"/>
    </location>
</feature>
<keyword evidence="2" id="KW-0472">Membrane</keyword>
<dbReference type="KEGG" id="shj:SHELI_v1c05740"/>
<dbReference type="EMBL" id="CP017015">
    <property type="protein sequence ID" value="AOG60525.1"/>
    <property type="molecule type" value="Genomic_DNA"/>
</dbReference>
<dbReference type="RefSeq" id="WP_069116537.1">
    <property type="nucleotide sequence ID" value="NZ_CP017015.1"/>
</dbReference>
<feature type="transmembrane region" description="Helical" evidence="2">
    <location>
        <begin position="43"/>
        <end position="61"/>
    </location>
</feature>
<evidence type="ECO:0000256" key="1">
    <source>
        <dbReference type="SAM" id="Coils"/>
    </source>
</evidence>
<keyword evidence="2" id="KW-1133">Transmembrane helix</keyword>
<dbReference type="Proteomes" id="UP000094378">
    <property type="component" value="Chromosome"/>
</dbReference>
<dbReference type="AlphaFoldDB" id="A0A1B3SKT2"/>
<organism evidence="3 4">
    <name type="scientific">Spiroplasma helicoides</name>
    <dbReference type="NCBI Taxonomy" id="216938"/>
    <lineage>
        <taxon>Bacteria</taxon>
        <taxon>Bacillati</taxon>
        <taxon>Mycoplasmatota</taxon>
        <taxon>Mollicutes</taxon>
        <taxon>Entomoplasmatales</taxon>
        <taxon>Spiroplasmataceae</taxon>
        <taxon>Spiroplasma</taxon>
    </lineage>
</organism>
<evidence type="ECO:0000313" key="3">
    <source>
        <dbReference type="EMBL" id="AOG60525.1"/>
    </source>
</evidence>
<gene>
    <name evidence="3" type="ORF">SHELI_v1c05740</name>
</gene>
<name>A0A1B3SKT2_9MOLU</name>
<proteinExistence type="predicted"/>